<dbReference type="EMBL" id="PNBA02000016">
    <property type="protein sequence ID" value="KAG6397221.1"/>
    <property type="molecule type" value="Genomic_DNA"/>
</dbReference>
<evidence type="ECO:0000256" key="11">
    <source>
        <dbReference type="RuleBase" id="RU000461"/>
    </source>
</evidence>
<evidence type="ECO:0000256" key="10">
    <source>
        <dbReference type="PIRSR" id="PIRSR602401-1"/>
    </source>
</evidence>
<dbReference type="GO" id="GO:0016020">
    <property type="term" value="C:membrane"/>
    <property type="evidence" value="ECO:0007669"/>
    <property type="project" value="UniProtKB-SubCell"/>
</dbReference>
<comment type="cofactor">
    <cofactor evidence="1 10">
        <name>heme</name>
        <dbReference type="ChEBI" id="CHEBI:30413"/>
    </cofactor>
</comment>
<comment type="subcellular location">
    <subcellularLocation>
        <location evidence="2">Membrane</location>
        <topology evidence="2">Single-pass membrane protein</topology>
    </subcellularLocation>
</comment>
<comment type="caution">
    <text evidence="12">The sequence shown here is derived from an EMBL/GenBank/DDBJ whole genome shotgun (WGS) entry which is preliminary data.</text>
</comment>
<reference evidence="12" key="1">
    <citation type="submission" date="2018-01" db="EMBL/GenBank/DDBJ databases">
        <authorList>
            <person name="Mao J.F."/>
        </authorList>
    </citation>
    <scope>NUCLEOTIDE SEQUENCE</scope>
    <source>
        <strain evidence="12">Huo1</strain>
        <tissue evidence="12">Leaf</tissue>
    </source>
</reference>
<evidence type="ECO:0000256" key="9">
    <source>
        <dbReference type="ARBA" id="ARBA00023033"/>
    </source>
</evidence>
<dbReference type="SUPFAM" id="SSF48264">
    <property type="entry name" value="Cytochrome P450"/>
    <property type="match status" value="1"/>
</dbReference>
<dbReference type="InterPro" id="IPR017972">
    <property type="entry name" value="Cyt_P450_CS"/>
</dbReference>
<name>A0A8X8WM44_SALSN</name>
<accession>A0A8X8WM44</accession>
<keyword evidence="7 11" id="KW-0560">Oxidoreductase</keyword>
<dbReference type="AlphaFoldDB" id="A0A8X8WM44"/>
<dbReference type="GO" id="GO:0016114">
    <property type="term" value="P:terpenoid biosynthetic process"/>
    <property type="evidence" value="ECO:0007669"/>
    <property type="project" value="UniProtKB-ARBA"/>
</dbReference>
<gene>
    <name evidence="12" type="ORF">SASPL_143387</name>
</gene>
<dbReference type="PROSITE" id="PS00086">
    <property type="entry name" value="CYTOCHROME_P450"/>
    <property type="match status" value="1"/>
</dbReference>
<dbReference type="PRINTS" id="PR00385">
    <property type="entry name" value="P450"/>
</dbReference>
<keyword evidence="6" id="KW-0521">NADP</keyword>
<dbReference type="GO" id="GO:0005506">
    <property type="term" value="F:iron ion binding"/>
    <property type="evidence" value="ECO:0007669"/>
    <property type="project" value="InterPro"/>
</dbReference>
<evidence type="ECO:0000256" key="5">
    <source>
        <dbReference type="ARBA" id="ARBA00022723"/>
    </source>
</evidence>
<dbReference type="Gene3D" id="1.10.630.10">
    <property type="entry name" value="Cytochrome P450"/>
    <property type="match status" value="1"/>
</dbReference>
<evidence type="ECO:0000256" key="3">
    <source>
        <dbReference type="ARBA" id="ARBA00010617"/>
    </source>
</evidence>
<sequence length="544" mass="60653">MLLIASALVVATSLYILFRKFISKLSPTSHPLPPGPRGFPVVGALPLLGDMPHVALAKMAKTYGPIMYLKMGTASMVVASTPDSAQAFLKIHDANFLNRPVNAGATIMAYNAQDMVFAPYGPRWRLVRKLSSLHMLGSKALEEWADVRASEVGHMLAAMQEASRAGEAVGMPEMLVYATANMIGQVISSRRVFVTKGKEMNEFKEMVVELMTTAGYFNIGDFIPWLAWMDLQGIERGMKKLHKKWDHLLSKMLDDRLKSTYKSNDKPDLLDSLLANHDDETKADGEDCKLTTTNIKALILVCYLDCFILNPEFDPIHKYNEFNLQFCMHMQNLFVAGTDTSSSTIEWALAEMIKNPSIQKRAHQEMDRVIGRERRLLESDISNLPYLKAICKEAYRKHPSTPLNLPRISTDACVVDGYHIPKNTTLSVNIWAIGRDPDVWENPLDFNPDRFLSGGLQGIEPGGNHFELIPFGAGRRICAGSRMGIVIVEYLLATLMHSFEWDLPAGSAEMDMEEVFGLALQKAVPLTARLTPRLPSHCYAPPPI</sequence>
<dbReference type="GO" id="GO:0020037">
    <property type="term" value="F:heme binding"/>
    <property type="evidence" value="ECO:0007669"/>
    <property type="project" value="InterPro"/>
</dbReference>
<evidence type="ECO:0000256" key="2">
    <source>
        <dbReference type="ARBA" id="ARBA00004167"/>
    </source>
</evidence>
<dbReference type="PRINTS" id="PR00463">
    <property type="entry name" value="EP450I"/>
</dbReference>
<dbReference type="Proteomes" id="UP000298416">
    <property type="component" value="Unassembled WGS sequence"/>
</dbReference>
<dbReference type="Pfam" id="PF00067">
    <property type="entry name" value="p450"/>
    <property type="match status" value="2"/>
</dbReference>
<evidence type="ECO:0000256" key="7">
    <source>
        <dbReference type="ARBA" id="ARBA00023002"/>
    </source>
</evidence>
<dbReference type="GO" id="GO:0016712">
    <property type="term" value="F:oxidoreductase activity, acting on paired donors, with incorporation or reduction of molecular oxygen, reduced flavin or flavoprotein as one donor, and incorporation of one atom of oxygen"/>
    <property type="evidence" value="ECO:0007669"/>
    <property type="project" value="UniProtKB-ARBA"/>
</dbReference>
<proteinExistence type="inferred from homology"/>
<protein>
    <recommendedName>
        <fullName evidence="14">Flavonoid 3',5'-hydroxylase</fullName>
    </recommendedName>
</protein>
<comment type="similarity">
    <text evidence="3 11">Belongs to the cytochrome P450 family.</text>
</comment>
<feature type="binding site" description="axial binding residue" evidence="10">
    <location>
        <position position="478"/>
    </location>
    <ligand>
        <name>heme</name>
        <dbReference type="ChEBI" id="CHEBI:30413"/>
    </ligand>
    <ligandPart>
        <name>Fe</name>
        <dbReference type="ChEBI" id="CHEBI:18248"/>
    </ligandPart>
</feature>
<keyword evidence="9 11" id="KW-0503">Monooxygenase</keyword>
<evidence type="ECO:0000256" key="6">
    <source>
        <dbReference type="ARBA" id="ARBA00022857"/>
    </source>
</evidence>
<evidence type="ECO:0008006" key="14">
    <source>
        <dbReference type="Google" id="ProtNLM"/>
    </source>
</evidence>
<evidence type="ECO:0000313" key="12">
    <source>
        <dbReference type="EMBL" id="KAG6397221.1"/>
    </source>
</evidence>
<dbReference type="InterPro" id="IPR036396">
    <property type="entry name" value="Cyt_P450_sf"/>
</dbReference>
<evidence type="ECO:0000256" key="4">
    <source>
        <dbReference type="ARBA" id="ARBA00022617"/>
    </source>
</evidence>
<evidence type="ECO:0000256" key="1">
    <source>
        <dbReference type="ARBA" id="ARBA00001971"/>
    </source>
</evidence>
<dbReference type="FunFam" id="1.10.630.10:FF:000126">
    <property type="entry name" value="Predicted protein"/>
    <property type="match status" value="1"/>
</dbReference>
<dbReference type="PANTHER" id="PTHR47944:SF18">
    <property type="entry name" value="FLAVONOID 3'-MONOOXYGENASE"/>
    <property type="match status" value="1"/>
</dbReference>
<keyword evidence="5 10" id="KW-0479">Metal-binding</keyword>
<evidence type="ECO:0000313" key="13">
    <source>
        <dbReference type="Proteomes" id="UP000298416"/>
    </source>
</evidence>
<dbReference type="PANTHER" id="PTHR47944">
    <property type="entry name" value="CYTOCHROME P450 98A9"/>
    <property type="match status" value="1"/>
</dbReference>
<evidence type="ECO:0000256" key="8">
    <source>
        <dbReference type="ARBA" id="ARBA00023004"/>
    </source>
</evidence>
<reference evidence="12" key="2">
    <citation type="submission" date="2020-08" db="EMBL/GenBank/DDBJ databases">
        <title>Plant Genome Project.</title>
        <authorList>
            <person name="Zhang R.-G."/>
        </authorList>
    </citation>
    <scope>NUCLEOTIDE SEQUENCE</scope>
    <source>
        <strain evidence="12">Huo1</strain>
        <tissue evidence="12">Leaf</tissue>
    </source>
</reference>
<dbReference type="InterPro" id="IPR001128">
    <property type="entry name" value="Cyt_P450"/>
</dbReference>
<keyword evidence="4 10" id="KW-0349">Heme</keyword>
<keyword evidence="13" id="KW-1185">Reference proteome</keyword>
<dbReference type="InterPro" id="IPR002401">
    <property type="entry name" value="Cyt_P450_E_grp-I"/>
</dbReference>
<organism evidence="12">
    <name type="scientific">Salvia splendens</name>
    <name type="common">Scarlet sage</name>
    <dbReference type="NCBI Taxonomy" id="180675"/>
    <lineage>
        <taxon>Eukaryota</taxon>
        <taxon>Viridiplantae</taxon>
        <taxon>Streptophyta</taxon>
        <taxon>Embryophyta</taxon>
        <taxon>Tracheophyta</taxon>
        <taxon>Spermatophyta</taxon>
        <taxon>Magnoliopsida</taxon>
        <taxon>eudicotyledons</taxon>
        <taxon>Gunneridae</taxon>
        <taxon>Pentapetalae</taxon>
        <taxon>asterids</taxon>
        <taxon>lamiids</taxon>
        <taxon>Lamiales</taxon>
        <taxon>Lamiaceae</taxon>
        <taxon>Nepetoideae</taxon>
        <taxon>Mentheae</taxon>
        <taxon>Salviinae</taxon>
        <taxon>Salvia</taxon>
        <taxon>Salvia subgen. Calosphace</taxon>
        <taxon>core Calosphace</taxon>
    </lineage>
</organism>
<keyword evidence="8 10" id="KW-0408">Iron</keyword>